<proteinExistence type="predicted"/>
<protein>
    <submittedName>
        <fullName evidence="1">Uncharacterized protein</fullName>
    </submittedName>
</protein>
<keyword evidence="2" id="KW-1185">Reference proteome</keyword>
<accession>A0ABY6DNW2</accession>
<organism evidence="1 2">
    <name type="scientific">Chitiniphilus purpureus</name>
    <dbReference type="NCBI Taxonomy" id="2981137"/>
    <lineage>
        <taxon>Bacteria</taxon>
        <taxon>Pseudomonadati</taxon>
        <taxon>Pseudomonadota</taxon>
        <taxon>Betaproteobacteria</taxon>
        <taxon>Neisseriales</taxon>
        <taxon>Chitinibacteraceae</taxon>
        <taxon>Chitiniphilus</taxon>
    </lineage>
</organism>
<dbReference type="RefSeq" id="WP_263125513.1">
    <property type="nucleotide sequence ID" value="NZ_CP106753.1"/>
</dbReference>
<gene>
    <name evidence="1" type="ORF">N8I74_03355</name>
</gene>
<dbReference type="Proteomes" id="UP001061302">
    <property type="component" value="Chromosome"/>
</dbReference>
<name>A0ABY6DNW2_9NEIS</name>
<dbReference type="EMBL" id="CP106753">
    <property type="protein sequence ID" value="UXY16074.1"/>
    <property type="molecule type" value="Genomic_DNA"/>
</dbReference>
<reference evidence="1" key="1">
    <citation type="submission" date="2022-10" db="EMBL/GenBank/DDBJ databases">
        <title>Chitiniphilus purpureus sp. nov., a novel chitin-degrading bacterium isolated from crawfish pond sediment.</title>
        <authorList>
            <person name="Li K."/>
        </authorList>
    </citation>
    <scope>NUCLEOTIDE SEQUENCE</scope>
    <source>
        <strain evidence="1">CD1</strain>
    </source>
</reference>
<evidence type="ECO:0000313" key="1">
    <source>
        <dbReference type="EMBL" id="UXY16074.1"/>
    </source>
</evidence>
<sequence length="89" mass="9805">MHHAYDELMCHVFGMNRNNAGAALKEKEPCLLASESVAETNPPANQLDQNGLQAFFIAAKSCQRGIFNIRTQENFHVNTNESDEAAAIV</sequence>
<evidence type="ECO:0000313" key="2">
    <source>
        <dbReference type="Proteomes" id="UP001061302"/>
    </source>
</evidence>